<sequence length="256" mass="27745">MVSTPPIPHNRPLGLGLQTLWYLGCILSLGYASKYSLRIEDWQVYDPSIYDQEYKAYSLPINTKWLGLESSKRAKQQKEWDRLMVPFSIITATSAAALAIPSSINSHWLTAAFYTAAFGLSLEGLLLTTYLTVFGSSSSAETIGQLANGKAFLRGSLGPVAMVTALPIVIVTYAALFLLGGLMIMTCAAGSETGISDHQMAFRVIVLVPVCIVLLCLVVAMLGCEAFLWMEAKYAQVGDVEESGDLPFSVEKTAQN</sequence>
<organism evidence="2 3">
    <name type="scientific">Thanatephorus cucumeris (strain AG1-IB / isolate 7/3/14)</name>
    <name type="common">Lettuce bottom rot fungus</name>
    <name type="synonym">Rhizoctonia solani</name>
    <dbReference type="NCBI Taxonomy" id="1108050"/>
    <lineage>
        <taxon>Eukaryota</taxon>
        <taxon>Fungi</taxon>
        <taxon>Dikarya</taxon>
        <taxon>Basidiomycota</taxon>
        <taxon>Agaricomycotina</taxon>
        <taxon>Agaricomycetes</taxon>
        <taxon>Cantharellales</taxon>
        <taxon>Ceratobasidiaceae</taxon>
        <taxon>Rhizoctonia</taxon>
        <taxon>Rhizoctonia solani AG-1</taxon>
    </lineage>
</organism>
<feature type="transmembrane region" description="Helical" evidence="1">
    <location>
        <begin position="112"/>
        <end position="136"/>
    </location>
</feature>
<accession>A0A0B7FNK7</accession>
<feature type="transmembrane region" description="Helical" evidence="1">
    <location>
        <begin position="12"/>
        <end position="32"/>
    </location>
</feature>
<reference evidence="2 3" key="1">
    <citation type="submission" date="2014-11" db="EMBL/GenBank/DDBJ databases">
        <authorList>
            <person name="Wibberg Daniel"/>
        </authorList>
    </citation>
    <scope>NUCLEOTIDE SEQUENCE [LARGE SCALE GENOMIC DNA]</scope>
    <source>
        <strain evidence="2">Rhizoctonia solani AG1-IB 7/3/14</strain>
    </source>
</reference>
<evidence type="ECO:0000313" key="2">
    <source>
        <dbReference type="EMBL" id="CEL59270.1"/>
    </source>
</evidence>
<feature type="transmembrane region" description="Helical" evidence="1">
    <location>
        <begin position="83"/>
        <end position="100"/>
    </location>
</feature>
<feature type="transmembrane region" description="Helical" evidence="1">
    <location>
        <begin position="157"/>
        <end position="184"/>
    </location>
</feature>
<keyword evidence="3" id="KW-1185">Reference proteome</keyword>
<dbReference type="AlphaFoldDB" id="A0A0B7FNK7"/>
<keyword evidence="1" id="KW-0812">Transmembrane</keyword>
<evidence type="ECO:0008006" key="4">
    <source>
        <dbReference type="Google" id="ProtNLM"/>
    </source>
</evidence>
<evidence type="ECO:0000256" key="1">
    <source>
        <dbReference type="SAM" id="Phobius"/>
    </source>
</evidence>
<feature type="transmembrane region" description="Helical" evidence="1">
    <location>
        <begin position="204"/>
        <end position="228"/>
    </location>
</feature>
<name>A0A0B7FNK7_THACB</name>
<keyword evidence="1" id="KW-1133">Transmembrane helix</keyword>
<evidence type="ECO:0000313" key="3">
    <source>
        <dbReference type="Proteomes" id="UP000059188"/>
    </source>
</evidence>
<gene>
    <name evidence="2" type="ORF">RSOLAG1IB_03203</name>
</gene>
<keyword evidence="1" id="KW-0472">Membrane</keyword>
<protein>
    <recommendedName>
        <fullName evidence="4">Transmembrane protein</fullName>
    </recommendedName>
</protein>
<proteinExistence type="predicted"/>
<dbReference type="OrthoDB" id="3162651at2759"/>
<dbReference type="EMBL" id="LN679103">
    <property type="protein sequence ID" value="CEL59270.1"/>
    <property type="molecule type" value="Genomic_DNA"/>
</dbReference>
<dbReference type="Proteomes" id="UP000059188">
    <property type="component" value="Unassembled WGS sequence"/>
</dbReference>